<feature type="compositionally biased region" description="Polar residues" evidence="13">
    <location>
        <begin position="951"/>
        <end position="988"/>
    </location>
</feature>
<dbReference type="EMBL" id="MBFT01000328">
    <property type="protein sequence ID" value="PVU93268.1"/>
    <property type="molecule type" value="Genomic_DNA"/>
</dbReference>
<dbReference type="GO" id="GO:0003677">
    <property type="term" value="F:DNA binding"/>
    <property type="evidence" value="ECO:0007669"/>
    <property type="project" value="InterPro"/>
</dbReference>
<evidence type="ECO:0000256" key="2">
    <source>
        <dbReference type="ARBA" id="ARBA00022691"/>
    </source>
</evidence>
<feature type="region of interest" description="Disordered" evidence="13">
    <location>
        <begin position="1033"/>
        <end position="1059"/>
    </location>
</feature>
<dbReference type="InterPro" id="IPR029063">
    <property type="entry name" value="SAM-dependent_MTases_sf"/>
</dbReference>
<dbReference type="InterPro" id="IPR026669">
    <property type="entry name" value="Arsenite_MeTrfase-like"/>
</dbReference>
<keyword evidence="3" id="KW-0479">Metal-binding</keyword>
<feature type="domain" description="BED-type" evidence="14">
    <location>
        <begin position="4"/>
        <end position="57"/>
    </location>
</feature>
<dbReference type="PANTHER" id="PTHR43675">
    <property type="entry name" value="ARSENITE METHYLTRANSFERASE"/>
    <property type="match status" value="1"/>
</dbReference>
<feature type="region of interest" description="Disordered" evidence="13">
    <location>
        <begin position="777"/>
        <end position="800"/>
    </location>
</feature>
<dbReference type="PANTHER" id="PTHR43675:SF8">
    <property type="entry name" value="ARSENITE METHYLTRANSFERASE"/>
    <property type="match status" value="1"/>
</dbReference>
<feature type="region of interest" description="Disordered" evidence="13">
    <location>
        <begin position="70"/>
        <end position="131"/>
    </location>
</feature>
<feature type="region of interest" description="Disordered" evidence="13">
    <location>
        <begin position="842"/>
        <end position="869"/>
    </location>
</feature>
<dbReference type="InterPro" id="IPR025714">
    <property type="entry name" value="Methyltranfer_dom"/>
</dbReference>
<name>A0A2T9YLR6_9FUNG</name>
<evidence type="ECO:0000256" key="10">
    <source>
        <dbReference type="ARBA" id="ARBA00047943"/>
    </source>
</evidence>
<evidence type="ECO:0000256" key="1">
    <source>
        <dbReference type="ARBA" id="ARBA00022679"/>
    </source>
</evidence>
<keyword evidence="5" id="KW-0862">Zinc</keyword>
<dbReference type="CDD" id="cd02440">
    <property type="entry name" value="AdoMet_MTases"/>
    <property type="match status" value="1"/>
</dbReference>
<evidence type="ECO:0000313" key="16">
    <source>
        <dbReference type="Proteomes" id="UP000245699"/>
    </source>
</evidence>
<evidence type="ECO:0000256" key="6">
    <source>
        <dbReference type="ARBA" id="ARBA00034487"/>
    </source>
</evidence>
<keyword evidence="4 12" id="KW-0863">Zinc-finger</keyword>
<dbReference type="PROSITE" id="PS50808">
    <property type="entry name" value="ZF_BED"/>
    <property type="match status" value="1"/>
</dbReference>
<feature type="compositionally biased region" description="Basic and acidic residues" evidence="13">
    <location>
        <begin position="989"/>
        <end position="1001"/>
    </location>
</feature>
<organism evidence="15 16">
    <name type="scientific">Furculomyces boomerangus</name>
    <dbReference type="NCBI Taxonomy" id="61424"/>
    <lineage>
        <taxon>Eukaryota</taxon>
        <taxon>Fungi</taxon>
        <taxon>Fungi incertae sedis</taxon>
        <taxon>Zoopagomycota</taxon>
        <taxon>Kickxellomycotina</taxon>
        <taxon>Harpellomycetes</taxon>
        <taxon>Harpellales</taxon>
        <taxon>Harpellaceae</taxon>
        <taxon>Furculomyces</taxon>
    </lineage>
</organism>
<proteinExistence type="inferred from homology"/>
<dbReference type="Pfam" id="PF13847">
    <property type="entry name" value="Methyltransf_31"/>
    <property type="match status" value="1"/>
</dbReference>
<dbReference type="GO" id="GO:0008270">
    <property type="term" value="F:zinc ion binding"/>
    <property type="evidence" value="ECO:0007669"/>
    <property type="project" value="UniProtKB-KW"/>
</dbReference>
<dbReference type="SUPFAM" id="SSF53335">
    <property type="entry name" value="S-adenosyl-L-methionine-dependent methyltransferases"/>
    <property type="match status" value="1"/>
</dbReference>
<comment type="similarity">
    <text evidence="6">Belongs to the methyltransferase superfamily. Arsenite methyltransferase family.</text>
</comment>
<dbReference type="AlphaFoldDB" id="A0A2T9YLR6"/>
<evidence type="ECO:0000256" key="3">
    <source>
        <dbReference type="ARBA" id="ARBA00022723"/>
    </source>
</evidence>
<feature type="compositionally biased region" description="Basic and acidic residues" evidence="13">
    <location>
        <begin position="116"/>
        <end position="131"/>
    </location>
</feature>
<dbReference type="Gene3D" id="3.40.5.100">
    <property type="match status" value="1"/>
</dbReference>
<evidence type="ECO:0000259" key="14">
    <source>
        <dbReference type="PROSITE" id="PS50808"/>
    </source>
</evidence>
<comment type="catalytic activity">
    <reaction evidence="11">
        <text>arsenic triglutathione + 3 [thioredoxin]-dithiol + 3 S-adenosyl-L-methionine = trimethylarsine + 3 [thioredoxin]-disulfide + 3 glutathione + 3 S-adenosyl-L-homocysteine + 3 H(+)</text>
        <dbReference type="Rhea" id="RHEA:69432"/>
        <dbReference type="Rhea" id="RHEA-COMP:10698"/>
        <dbReference type="Rhea" id="RHEA-COMP:10700"/>
        <dbReference type="ChEBI" id="CHEBI:15378"/>
        <dbReference type="ChEBI" id="CHEBI:27130"/>
        <dbReference type="ChEBI" id="CHEBI:29950"/>
        <dbReference type="ChEBI" id="CHEBI:50058"/>
        <dbReference type="ChEBI" id="CHEBI:57856"/>
        <dbReference type="ChEBI" id="CHEBI:57925"/>
        <dbReference type="ChEBI" id="CHEBI:59789"/>
        <dbReference type="ChEBI" id="CHEBI:183640"/>
        <dbReference type="EC" id="2.1.1.137"/>
    </reaction>
</comment>
<feature type="compositionally biased region" description="Polar residues" evidence="13">
    <location>
        <begin position="777"/>
        <end position="790"/>
    </location>
</feature>
<dbReference type="EC" id="2.1.1.137" evidence="7"/>
<dbReference type="GO" id="GO:0030791">
    <property type="term" value="F:arsenite methyltransferase activity"/>
    <property type="evidence" value="ECO:0007669"/>
    <property type="project" value="UniProtKB-EC"/>
</dbReference>
<feature type="compositionally biased region" description="Polar residues" evidence="13">
    <location>
        <begin position="931"/>
        <end position="942"/>
    </location>
</feature>
<comment type="catalytic activity">
    <reaction evidence="10">
        <text>arsenic triglutathione + 2 [thioredoxin]-dithiol + 2 S-adenosyl-L-methionine + H2O = dimethylarsinous acid + 2 [thioredoxin]-disulfide + 3 glutathione + 2 S-adenosyl-L-homocysteine + 2 H(+)</text>
        <dbReference type="Rhea" id="RHEA:69464"/>
        <dbReference type="Rhea" id="RHEA-COMP:10698"/>
        <dbReference type="Rhea" id="RHEA-COMP:10700"/>
        <dbReference type="ChEBI" id="CHEBI:15377"/>
        <dbReference type="ChEBI" id="CHEBI:15378"/>
        <dbReference type="ChEBI" id="CHEBI:23808"/>
        <dbReference type="ChEBI" id="CHEBI:29950"/>
        <dbReference type="ChEBI" id="CHEBI:50058"/>
        <dbReference type="ChEBI" id="CHEBI:57856"/>
        <dbReference type="ChEBI" id="CHEBI:57925"/>
        <dbReference type="ChEBI" id="CHEBI:59789"/>
        <dbReference type="ChEBI" id="CHEBI:183640"/>
        <dbReference type="EC" id="2.1.1.137"/>
    </reaction>
</comment>
<comment type="catalytic activity">
    <reaction evidence="9">
        <text>arsenic triglutathione + [thioredoxin]-dithiol + S-adenosyl-L-methionine + 2 H2O = methylarsonous acid + [thioredoxin]-disulfide + 3 glutathione + S-adenosyl-L-homocysteine + H(+)</text>
        <dbReference type="Rhea" id="RHEA:69460"/>
        <dbReference type="Rhea" id="RHEA-COMP:10698"/>
        <dbReference type="Rhea" id="RHEA-COMP:10700"/>
        <dbReference type="ChEBI" id="CHEBI:15377"/>
        <dbReference type="ChEBI" id="CHEBI:15378"/>
        <dbReference type="ChEBI" id="CHEBI:17826"/>
        <dbReference type="ChEBI" id="CHEBI:29950"/>
        <dbReference type="ChEBI" id="CHEBI:50058"/>
        <dbReference type="ChEBI" id="CHEBI:57856"/>
        <dbReference type="ChEBI" id="CHEBI:57925"/>
        <dbReference type="ChEBI" id="CHEBI:59789"/>
        <dbReference type="ChEBI" id="CHEBI:183640"/>
        <dbReference type="EC" id="2.1.1.137"/>
    </reaction>
</comment>
<dbReference type="InterPro" id="IPR003656">
    <property type="entry name" value="Znf_BED"/>
</dbReference>
<comment type="caution">
    <text evidence="15">The sequence shown here is derived from an EMBL/GenBank/DDBJ whole genome shotgun (WGS) entry which is preliminary data.</text>
</comment>
<dbReference type="Gene3D" id="3.40.50.150">
    <property type="entry name" value="Vaccinia Virus protein VP39"/>
    <property type="match status" value="1"/>
</dbReference>
<dbReference type="OrthoDB" id="8300214at2759"/>
<evidence type="ECO:0000256" key="8">
    <source>
        <dbReference type="ARBA" id="ARBA00034545"/>
    </source>
</evidence>
<evidence type="ECO:0000256" key="13">
    <source>
        <dbReference type="SAM" id="MobiDB-lite"/>
    </source>
</evidence>
<dbReference type="STRING" id="61424.A0A2T9YLR6"/>
<feature type="region of interest" description="Disordered" evidence="13">
    <location>
        <begin position="929"/>
        <end position="1005"/>
    </location>
</feature>
<sequence>MAPKHFAPVWKHFERKVPIGKSKHHRAQCVYCDYELSGQPERMKSHLKKCPKIPRKTRESIINELVEAGEYENNTPNRNNHFPDSEHIDFPHHNNPSSKHLYNHKEDYSNYSEPHSPSDHSTKRTAEIEDSEFKYTRDRSRDIEKNNTNLDEHSGYTPAEKRYKNNISLPGSVQGLLGLPWDRTGRSVMAFSNNDWSDSCKGAALLGSIRYKESSSGYNKNKSHNSSSNKANDDPHENSEIYKSIRNYYSKTMSTQRKQVTTANKIAPHPIIKEAISLVPLPVNEKYFGCGTPIPMGIEGLRVLDLGCGSGRDCYVVSKLVGHTGEVTGIDMTDELLDIARNNIDEYANILGYRPHLNFVKGYIEFLNDAGLYPETIDLCISNNAVNLSPNKELVFQSVFNILREGGEFYFSDIYADRRLPNHLRSHPTLVTECLGGALYTEDFKRLCQRVGFVDPRQVGPAVPVRVESPELRDLVRATQFYSITYRMFKHSKPTTILEPTREDYGQVAIYRGSVEGQRARLRLDNEWCFEANRSVLVDGNTAVILSESWLQRHFDVRGDRSNHFGSFKSSNNSNSQYDSWELENDEYIFYNNLLNNKPISGPGINTDTNFFLSGGYGPSYSGFGANNSNANSIIFGNSIQNNTNTANETGNNAGFFTGFSPPLSFPEQQNFLSPLANTDLDPTPTFNISAGKVATSTALTPIVSSSNFYKAKSNINSSGSKNNLAINTTGSSSLQNSSNVTISTNTSSISNVYPNRSLRPPINMYNNTSPFFGSSTNINKFGSEQSKNGNFGKDSRQEASLDIQKINDKEEYNTEDQEHKHYSNESVARNKSFHSIIDHQPSKEHKNHQYYPNNPKHNDGDNNITRKAPDDYILTEGHTKYFELASNTKISGSIPTITTTPSAGISSISTAISYSSKDHYQHQPEIHLKTSGNHSGTSDNETNMDKHSFRNNGSKDGNTTNSNVGSLNENQDTNTLFNSVNQFGNEKSSQEKRRSGKYDDDKESENIMVHNKENEDQGGQVDSGDYMDYEVMEERGNLKSKSKHSYNDSDSTRPVNYTHQNVLPSFSIKHSRLVAGNKSNH</sequence>
<reference evidence="15 16" key="1">
    <citation type="journal article" date="2018" name="MBio">
        <title>Comparative Genomics Reveals the Core Gene Toolbox for the Fungus-Insect Symbiosis.</title>
        <authorList>
            <person name="Wang Y."/>
            <person name="Stata M."/>
            <person name="Wang W."/>
            <person name="Stajich J.E."/>
            <person name="White M.M."/>
            <person name="Moncalvo J.M."/>
        </authorList>
    </citation>
    <scope>NUCLEOTIDE SEQUENCE [LARGE SCALE GENOMIC DNA]</scope>
    <source>
        <strain evidence="15 16">AUS-77-4</strain>
    </source>
</reference>
<feature type="compositionally biased region" description="Low complexity" evidence="13">
    <location>
        <begin position="215"/>
        <end position="230"/>
    </location>
</feature>
<evidence type="ECO:0000256" key="4">
    <source>
        <dbReference type="ARBA" id="ARBA00022771"/>
    </source>
</evidence>
<feature type="compositionally biased region" description="Basic and acidic residues" evidence="13">
    <location>
        <begin position="81"/>
        <end position="92"/>
    </location>
</feature>
<feature type="region of interest" description="Disordered" evidence="13">
    <location>
        <begin position="215"/>
        <end position="237"/>
    </location>
</feature>
<dbReference type="Proteomes" id="UP000245699">
    <property type="component" value="Unassembled WGS sequence"/>
</dbReference>
<evidence type="ECO:0000313" key="15">
    <source>
        <dbReference type="EMBL" id="PVU93268.1"/>
    </source>
</evidence>
<evidence type="ECO:0000256" key="9">
    <source>
        <dbReference type="ARBA" id="ARBA00047941"/>
    </source>
</evidence>
<keyword evidence="1" id="KW-0808">Transferase</keyword>
<evidence type="ECO:0000256" key="12">
    <source>
        <dbReference type="PROSITE-ProRule" id="PRU00027"/>
    </source>
</evidence>
<keyword evidence="16" id="KW-1185">Reference proteome</keyword>
<accession>A0A2T9YLR6</accession>
<evidence type="ECO:0000256" key="5">
    <source>
        <dbReference type="ARBA" id="ARBA00022833"/>
    </source>
</evidence>
<protein>
    <recommendedName>
        <fullName evidence="8">Arsenite methyltransferase</fullName>
        <ecNumber evidence="7">2.1.1.137</ecNumber>
    </recommendedName>
</protein>
<evidence type="ECO:0000256" key="11">
    <source>
        <dbReference type="ARBA" id="ARBA00048428"/>
    </source>
</evidence>
<evidence type="ECO:0000256" key="7">
    <source>
        <dbReference type="ARBA" id="ARBA00034521"/>
    </source>
</evidence>
<gene>
    <name evidence="15" type="ORF">BB559_003363</name>
</gene>
<keyword evidence="2" id="KW-0949">S-adenosyl-L-methionine</keyword>